<dbReference type="GO" id="GO:0006013">
    <property type="term" value="P:mannose metabolic process"/>
    <property type="evidence" value="ECO:0007669"/>
    <property type="project" value="InterPro"/>
</dbReference>
<dbReference type="PANTHER" id="PTHR46017">
    <property type="entry name" value="ALPHA-MANNOSIDASE 2C1"/>
    <property type="match status" value="1"/>
</dbReference>
<dbReference type="InterPro" id="IPR027291">
    <property type="entry name" value="Glyco_hydro_38_N_sf"/>
</dbReference>
<comment type="similarity">
    <text evidence="2">Belongs to the glycosyl hydrolase 38 family.</text>
</comment>
<dbReference type="FunFam" id="1.20.1270.50:FF:000004">
    <property type="entry name" value="alpha-mannosidase 2C1 isoform X1"/>
    <property type="match status" value="1"/>
</dbReference>
<dbReference type="InterPro" id="IPR000602">
    <property type="entry name" value="Glyco_hydro_38_N"/>
</dbReference>
<proteinExistence type="inferred from homology"/>
<name>A0A8H6Q5T8_9EURO</name>
<dbReference type="GO" id="GO:0030246">
    <property type="term" value="F:carbohydrate binding"/>
    <property type="evidence" value="ECO:0007669"/>
    <property type="project" value="InterPro"/>
</dbReference>
<evidence type="ECO:0000313" key="11">
    <source>
        <dbReference type="Proteomes" id="UP000662466"/>
    </source>
</evidence>
<organism evidence="10 11">
    <name type="scientific">Aspergillus hiratsukae</name>
    <dbReference type="NCBI Taxonomy" id="1194566"/>
    <lineage>
        <taxon>Eukaryota</taxon>
        <taxon>Fungi</taxon>
        <taxon>Dikarya</taxon>
        <taxon>Ascomycota</taxon>
        <taxon>Pezizomycotina</taxon>
        <taxon>Eurotiomycetes</taxon>
        <taxon>Eurotiomycetidae</taxon>
        <taxon>Eurotiales</taxon>
        <taxon>Aspergillaceae</taxon>
        <taxon>Aspergillus</taxon>
        <taxon>Aspergillus subgen. Fumigati</taxon>
    </lineage>
</organism>
<dbReference type="FunFam" id="2.70.98.30:FF:000001">
    <property type="entry name" value="alpha-mannosidase 2C1 isoform X2"/>
    <property type="match status" value="1"/>
</dbReference>
<dbReference type="Pfam" id="PF17677">
    <property type="entry name" value="Glyco_hydro38C2"/>
    <property type="match status" value="1"/>
</dbReference>
<accession>A0A8H6Q5T8</accession>
<dbReference type="InterPro" id="IPR011013">
    <property type="entry name" value="Gal_mutarotase_sf_dom"/>
</dbReference>
<keyword evidence="6" id="KW-0326">Glycosidase</keyword>
<dbReference type="GO" id="GO:0046872">
    <property type="term" value="F:metal ion binding"/>
    <property type="evidence" value="ECO:0007669"/>
    <property type="project" value="UniProtKB-KW"/>
</dbReference>
<dbReference type="SMART" id="SM00872">
    <property type="entry name" value="Alpha-mann_mid"/>
    <property type="match status" value="1"/>
</dbReference>
<dbReference type="GO" id="GO:0004559">
    <property type="term" value="F:alpha-mannosidase activity"/>
    <property type="evidence" value="ECO:0007669"/>
    <property type="project" value="UniProtKB-EC"/>
</dbReference>
<dbReference type="EMBL" id="JACBAF010002103">
    <property type="protein sequence ID" value="KAF7167670.1"/>
    <property type="molecule type" value="Genomic_DNA"/>
</dbReference>
<dbReference type="Pfam" id="PF09261">
    <property type="entry name" value="Alpha-mann_mid"/>
    <property type="match status" value="1"/>
</dbReference>
<comment type="function">
    <text evidence="7">Degrades free oligosaccharides in the vacuole.</text>
</comment>
<dbReference type="Gene3D" id="2.70.98.30">
    <property type="entry name" value="Golgi alpha-mannosidase II, domain 4"/>
    <property type="match status" value="1"/>
</dbReference>
<dbReference type="InterPro" id="IPR028995">
    <property type="entry name" value="Glyco_hydro_57/38_cen_sf"/>
</dbReference>
<comment type="catalytic activity">
    <reaction evidence="1">
        <text>Hydrolysis of terminal, non-reducing alpha-D-mannose residues in alpha-D-mannosides.</text>
        <dbReference type="EC" id="3.2.1.24"/>
    </reaction>
</comment>
<gene>
    <name evidence="10" type="ORF">CNMCM6106_003122</name>
</gene>
<dbReference type="SUPFAM" id="SSF88713">
    <property type="entry name" value="Glycoside hydrolase/deacetylase"/>
    <property type="match status" value="1"/>
</dbReference>
<keyword evidence="4" id="KW-0479">Metal-binding</keyword>
<dbReference type="EC" id="3.2.1.24" evidence="3"/>
<dbReference type="InterPro" id="IPR037094">
    <property type="entry name" value="Glyco_hydro_38_cen_sf"/>
</dbReference>
<dbReference type="InterPro" id="IPR041147">
    <property type="entry name" value="GH38_C"/>
</dbReference>
<dbReference type="AlphaFoldDB" id="A0A8H6Q5T8"/>
<dbReference type="Pfam" id="PF01074">
    <property type="entry name" value="Glyco_hydro_38N"/>
    <property type="match status" value="1"/>
</dbReference>
<reference evidence="10" key="1">
    <citation type="submission" date="2020-06" db="EMBL/GenBank/DDBJ databases">
        <title>Draft genome sequences of strains closely related to Aspergillus parafelis and Aspergillus hiratsukae.</title>
        <authorList>
            <person name="Dos Santos R.A.C."/>
            <person name="Rivero-Menendez O."/>
            <person name="Steenwyk J.L."/>
            <person name="Mead M.E."/>
            <person name="Goldman G.H."/>
            <person name="Alastruey-Izquierdo A."/>
            <person name="Rokas A."/>
        </authorList>
    </citation>
    <scope>NUCLEOTIDE SEQUENCE</scope>
    <source>
        <strain evidence="10">CNM-CM6106</strain>
    </source>
</reference>
<dbReference type="GO" id="GO:0009313">
    <property type="term" value="P:oligosaccharide catabolic process"/>
    <property type="evidence" value="ECO:0007669"/>
    <property type="project" value="TreeGrafter"/>
</dbReference>
<dbReference type="GO" id="GO:0000329">
    <property type="term" value="C:fungal-type vacuole membrane"/>
    <property type="evidence" value="ECO:0007669"/>
    <property type="project" value="TreeGrafter"/>
</dbReference>
<evidence type="ECO:0000313" key="10">
    <source>
        <dbReference type="EMBL" id="KAF7167670.1"/>
    </source>
</evidence>
<dbReference type="InterPro" id="IPR011682">
    <property type="entry name" value="Glyco_hydro_38_C"/>
</dbReference>
<evidence type="ECO:0000256" key="2">
    <source>
        <dbReference type="ARBA" id="ARBA00009792"/>
    </source>
</evidence>
<feature type="domain" description="Glycoside hydrolase family 38 central" evidence="9">
    <location>
        <begin position="525"/>
        <end position="604"/>
    </location>
</feature>
<dbReference type="Gene3D" id="3.20.110.10">
    <property type="entry name" value="Glycoside hydrolase 38, N terminal domain"/>
    <property type="match status" value="1"/>
</dbReference>
<protein>
    <recommendedName>
        <fullName evidence="8">Alpha-mannosidase</fullName>
        <ecNumber evidence="3">3.2.1.24</ecNumber>
    </recommendedName>
</protein>
<dbReference type="SUPFAM" id="SSF88688">
    <property type="entry name" value="Families 57/38 glycoside transferase middle domain"/>
    <property type="match status" value="1"/>
</dbReference>
<dbReference type="InterPro" id="IPR015341">
    <property type="entry name" value="Glyco_hydro_38_cen"/>
</dbReference>
<dbReference type="Pfam" id="PF22907">
    <property type="entry name" value="Ams1-like_1st"/>
    <property type="match status" value="1"/>
</dbReference>
<evidence type="ECO:0000259" key="9">
    <source>
        <dbReference type="SMART" id="SM00872"/>
    </source>
</evidence>
<dbReference type="Gene3D" id="1.20.1270.50">
    <property type="entry name" value="Glycoside hydrolase family 38, central domain"/>
    <property type="match status" value="1"/>
</dbReference>
<dbReference type="PANTHER" id="PTHR46017:SF1">
    <property type="entry name" value="ALPHA-MANNOSIDASE 2C1"/>
    <property type="match status" value="1"/>
</dbReference>
<dbReference type="InterPro" id="IPR011330">
    <property type="entry name" value="Glyco_hydro/deAcase_b/a-brl"/>
</dbReference>
<dbReference type="Proteomes" id="UP000662466">
    <property type="component" value="Unassembled WGS sequence"/>
</dbReference>
<evidence type="ECO:0000256" key="6">
    <source>
        <dbReference type="ARBA" id="ARBA00023295"/>
    </source>
</evidence>
<comment type="caution">
    <text evidence="10">The sequence shown here is derived from an EMBL/GenBank/DDBJ whole genome shotgun (WGS) entry which is preliminary data.</text>
</comment>
<evidence type="ECO:0000256" key="8">
    <source>
        <dbReference type="ARBA" id="ARBA00071615"/>
    </source>
</evidence>
<sequence>MAQDSNYPRFSARPIGKLVHSIYRDRLETFIQPGQYERQNLLSSLYKARFSGEPTIQLSGWSAPDLSRPTFDEATSQHFQPTQVGRTFGPGWSTHWFKVRLRLPDAVLNEEIIELHWEAGNEGMIWTEEGHPLQGLSGDGERVEWIIPPRFKDGEEHTFYLEMACNGMFGLGKGARNQPPDPDRYFTLEKAEIVVVDKEARALYFDFSVISEAARQFPEHSWESHKALQVANTIIDVFTAGEGSDASIHKARQISRQYLGEKADRAEVYESNKEPLVYAIGHCHIDTYRYPEHRFTASSAQQFKWLKQYYPSVYARVMEKIKQGSFQPIGGSWVEHDTNMPSGESLIRQFLYGQRFFQREFGKRSQTFWLPDTFGYTGQLPQLCRLAGMHRFVTQKLSWNNINNFPHTTFNWVALDGSQVLCHMPPSETYNADAEFSELVNSIDQHKSLDQDASSLLIFGKGDGGGGPTFQQIERLRRFRGLSDTVGLLPRVHQGKSVDEFFEELERKAATGTEFVTWYGELYFELHRGTYTTQAKTKWNNRKAEIMIHDIEYLATLASIKNSGYHYPKKEIDDIWEGILLCQFHDCLPGSCIRMCYDDSDKLYADAFASGERLLKGALSALGFLHEASSPDDDQGRIALNTLPWPRKELVQLPSSQYAVIKGVFGVASVEDLPATPAEPVVCVAEVRNGVFELSNGHYKLEIENGSIISLVDLLSDNRQVLSPGGKANQFVIFDDKPLYRQAWDVEVYHLNSRKELQGGPSAIAEQTPYRASIVTKTIISERSWLKSTISLHAPIGDEPSRIEIDTEVEWHEDMKFLKVEFDVNVTNTEASYETQYGIAKRPTHYNTQWDMAKFEVCCHKWADLSENGYGVSILNDSKYGFSTCGRLMRLSLLRSPKAPDACADMGRHHIRYAIFPHRGPLGSKTVRAGYNFNNPMRLLPGQPGRGACASLDDITLTGNESLILDAIKRGEDDEDVSLGDFNPRKGQSIILRVFESLGGHATGLIKTTLPVVNVWKCNILEDDEEPLEIRDGNIGIALRAFEVATFRLQL</sequence>
<dbReference type="Pfam" id="PF07748">
    <property type="entry name" value="Glyco_hydro_38C"/>
    <property type="match status" value="1"/>
</dbReference>
<evidence type="ECO:0000256" key="1">
    <source>
        <dbReference type="ARBA" id="ARBA00000365"/>
    </source>
</evidence>
<dbReference type="InterPro" id="IPR054723">
    <property type="entry name" value="Ams1-like_N"/>
</dbReference>
<evidence type="ECO:0000256" key="7">
    <source>
        <dbReference type="ARBA" id="ARBA00054985"/>
    </source>
</evidence>
<dbReference type="FunFam" id="3.20.110.10:FF:000002">
    <property type="entry name" value="alpha-mannosidase 2C1 isoform X1"/>
    <property type="match status" value="1"/>
</dbReference>
<evidence type="ECO:0000256" key="3">
    <source>
        <dbReference type="ARBA" id="ARBA00012752"/>
    </source>
</evidence>
<evidence type="ECO:0000256" key="5">
    <source>
        <dbReference type="ARBA" id="ARBA00022801"/>
    </source>
</evidence>
<dbReference type="SUPFAM" id="SSF74650">
    <property type="entry name" value="Galactose mutarotase-like"/>
    <property type="match status" value="1"/>
</dbReference>
<keyword evidence="5" id="KW-0378">Hydrolase</keyword>
<evidence type="ECO:0000256" key="4">
    <source>
        <dbReference type="ARBA" id="ARBA00022723"/>
    </source>
</evidence>